<evidence type="ECO:0000256" key="1">
    <source>
        <dbReference type="SAM" id="MobiDB-lite"/>
    </source>
</evidence>
<dbReference type="OrthoDB" id="4338350at2"/>
<organism evidence="2 3">
    <name type="scientific">Streptomyces cyaneogriseus subsp. noncyanogenus</name>
    <dbReference type="NCBI Taxonomy" id="477245"/>
    <lineage>
        <taxon>Bacteria</taxon>
        <taxon>Bacillati</taxon>
        <taxon>Actinomycetota</taxon>
        <taxon>Actinomycetes</taxon>
        <taxon>Kitasatosporales</taxon>
        <taxon>Streptomycetaceae</taxon>
        <taxon>Streptomyces</taxon>
    </lineage>
</organism>
<keyword evidence="3" id="KW-1185">Reference proteome</keyword>
<dbReference type="PATRIC" id="fig|477245.3.peg.1679"/>
<protein>
    <submittedName>
        <fullName evidence="2">Nucleopolyhedrovirus P10 family protein</fullName>
    </submittedName>
</protein>
<feature type="region of interest" description="Disordered" evidence="1">
    <location>
        <begin position="134"/>
        <end position="153"/>
    </location>
</feature>
<dbReference type="Proteomes" id="UP000032234">
    <property type="component" value="Chromosome"/>
</dbReference>
<evidence type="ECO:0000313" key="2">
    <source>
        <dbReference type="EMBL" id="AJP01397.1"/>
    </source>
</evidence>
<evidence type="ECO:0000313" key="3">
    <source>
        <dbReference type="Proteomes" id="UP000032234"/>
    </source>
</evidence>
<dbReference type="HOGENOM" id="CLU_1155844_0_0_11"/>
<accession>A0A0C5FNH4</accession>
<name>A0A0C5FNH4_9ACTN</name>
<proteinExistence type="predicted"/>
<dbReference type="RefSeq" id="WP_044380691.1">
    <property type="nucleotide sequence ID" value="NZ_CP010849.1"/>
</dbReference>
<dbReference type="KEGG" id="scw:TU94_07785"/>
<reference evidence="2 3" key="1">
    <citation type="submission" date="2015-02" db="EMBL/GenBank/DDBJ databases">
        <title>Genome sequence of thermotolerant Streptomyces cyaneogriseus subsp. Noncyanogenus NMWT1, the producer of nematocidal antibiotics nemadectin.</title>
        <authorList>
            <person name="Wang H."/>
            <person name="Li C."/>
            <person name="Xiang W."/>
            <person name="Wang X."/>
        </authorList>
    </citation>
    <scope>NUCLEOTIDE SEQUENCE [LARGE SCALE GENOMIC DNA]</scope>
    <source>
        <strain evidence="2 3">NMWT 1</strain>
    </source>
</reference>
<gene>
    <name evidence="2" type="ORF">TU94_07785</name>
</gene>
<dbReference type="EMBL" id="CP010849">
    <property type="protein sequence ID" value="AJP01397.1"/>
    <property type="molecule type" value="Genomic_DNA"/>
</dbReference>
<dbReference type="AlphaFoldDB" id="A0A0C5FNH4"/>
<sequence length="240" mass="24678">MTTADRLARAVREQLGLGRFLPLGGPRDGAWITERAVQRVLREAARDVPGVRLDGVRVAHADPGRADEPAVPPPPSALPPGPLRVTAQCAATAAEPLPAAAARLRAALAAAAAERLGLTVEEVDLRVTGLLEETGTEAAPPREAPGAPAAVPAEGDEGRAAAAAVAVAGVTRLTTALGRPVRLGEHPQAREAALPPRHVRVELAVAADHRTVEVARRVRAAVSDALPDHPAVTVLVTAVD</sequence>
<dbReference type="STRING" id="477245.TU94_07785"/>